<dbReference type="EMBL" id="MFQW01000027">
    <property type="protein sequence ID" value="OGH86264.1"/>
    <property type="molecule type" value="Genomic_DNA"/>
</dbReference>
<feature type="domain" description="N-acetyltransferase" evidence="2">
    <location>
        <begin position="1"/>
        <end position="140"/>
    </location>
</feature>
<dbReference type="PROSITE" id="PS51186">
    <property type="entry name" value="GNAT"/>
    <property type="match status" value="1"/>
</dbReference>
<dbReference type="Proteomes" id="UP000178349">
    <property type="component" value="Unassembled WGS sequence"/>
</dbReference>
<dbReference type="CDD" id="cd04301">
    <property type="entry name" value="NAT_SF"/>
    <property type="match status" value="1"/>
</dbReference>
<accession>A0A1F6NRM0</accession>
<evidence type="ECO:0000259" key="2">
    <source>
        <dbReference type="PROSITE" id="PS51186"/>
    </source>
</evidence>
<name>A0A1F6NRM0_9BACT</name>
<protein>
    <recommendedName>
        <fullName evidence="2">N-acetyltransferase domain-containing protein</fullName>
    </recommendedName>
</protein>
<sequence length="152" mass="17447">MEHSSEEIRYNNPKQNLEKQEEPMHTMDLVLNGEIIGRAEMTYYSKPVPLYQVSDLYVEPAYHGKGYASQIMSQVELFLKKHKRAGVIVDAIDIDSPASGMYSRRGWQEIPGESGLYVYNIPPNATLKDFQGYALRQTDITTRDSWEKKSII</sequence>
<dbReference type="GO" id="GO:0016747">
    <property type="term" value="F:acyltransferase activity, transferring groups other than amino-acyl groups"/>
    <property type="evidence" value="ECO:0007669"/>
    <property type="project" value="InterPro"/>
</dbReference>
<evidence type="ECO:0000313" key="3">
    <source>
        <dbReference type="EMBL" id="OGH86264.1"/>
    </source>
</evidence>
<reference evidence="3 4" key="1">
    <citation type="journal article" date="2016" name="Nat. Commun.">
        <title>Thousands of microbial genomes shed light on interconnected biogeochemical processes in an aquifer system.</title>
        <authorList>
            <person name="Anantharaman K."/>
            <person name="Brown C.T."/>
            <person name="Hug L.A."/>
            <person name="Sharon I."/>
            <person name="Castelle C.J."/>
            <person name="Probst A.J."/>
            <person name="Thomas B.C."/>
            <person name="Singh A."/>
            <person name="Wilkins M.J."/>
            <person name="Karaoz U."/>
            <person name="Brodie E.L."/>
            <person name="Williams K.H."/>
            <person name="Hubbard S.S."/>
            <person name="Banfield J.F."/>
        </authorList>
    </citation>
    <scope>NUCLEOTIDE SEQUENCE [LARGE SCALE GENOMIC DNA]</scope>
</reference>
<evidence type="ECO:0000313" key="4">
    <source>
        <dbReference type="Proteomes" id="UP000178349"/>
    </source>
</evidence>
<dbReference type="InterPro" id="IPR016181">
    <property type="entry name" value="Acyl_CoA_acyltransferase"/>
</dbReference>
<gene>
    <name evidence="3" type="ORF">A2493_00160</name>
</gene>
<proteinExistence type="predicted"/>
<dbReference type="SUPFAM" id="SSF55729">
    <property type="entry name" value="Acyl-CoA N-acyltransferases (Nat)"/>
    <property type="match status" value="1"/>
</dbReference>
<dbReference type="Pfam" id="PF00583">
    <property type="entry name" value="Acetyltransf_1"/>
    <property type="match status" value="1"/>
</dbReference>
<evidence type="ECO:0000256" key="1">
    <source>
        <dbReference type="SAM" id="MobiDB-lite"/>
    </source>
</evidence>
<organism evidence="3 4">
    <name type="scientific">Candidatus Magasanikbacteria bacterium RIFOXYC12_FULL_33_11</name>
    <dbReference type="NCBI Taxonomy" id="1798701"/>
    <lineage>
        <taxon>Bacteria</taxon>
        <taxon>Candidatus Magasanikiibacteriota</taxon>
    </lineage>
</organism>
<dbReference type="Gene3D" id="3.40.630.30">
    <property type="match status" value="1"/>
</dbReference>
<comment type="caution">
    <text evidence="3">The sequence shown here is derived from an EMBL/GenBank/DDBJ whole genome shotgun (WGS) entry which is preliminary data.</text>
</comment>
<dbReference type="InterPro" id="IPR000182">
    <property type="entry name" value="GNAT_dom"/>
</dbReference>
<dbReference type="AlphaFoldDB" id="A0A1F6NRM0"/>
<feature type="region of interest" description="Disordered" evidence="1">
    <location>
        <begin position="1"/>
        <end position="23"/>
    </location>
</feature>